<protein>
    <submittedName>
        <fullName evidence="2">Uncharacterized protein</fullName>
    </submittedName>
</protein>
<accession>A0A9P7N6W8</accession>
<evidence type="ECO:0000256" key="1">
    <source>
        <dbReference type="SAM" id="MobiDB-lite"/>
    </source>
</evidence>
<dbReference type="Proteomes" id="UP000748025">
    <property type="component" value="Unassembled WGS sequence"/>
</dbReference>
<sequence>MLLPASDLFPHDRGPRMMSMNNLIPHNYNSGSMVSFLFLRSLDLTISSARSHAPGDGLEPEDEQEKEDDDDDDHDDAYSSGESSKACCGSCTSA</sequence>
<feature type="region of interest" description="Disordered" evidence="1">
    <location>
        <begin position="49"/>
        <end position="94"/>
    </location>
</feature>
<organism evidence="2 3">
    <name type="scientific">Claviceps pusilla</name>
    <dbReference type="NCBI Taxonomy" id="123648"/>
    <lineage>
        <taxon>Eukaryota</taxon>
        <taxon>Fungi</taxon>
        <taxon>Dikarya</taxon>
        <taxon>Ascomycota</taxon>
        <taxon>Pezizomycotina</taxon>
        <taxon>Sordariomycetes</taxon>
        <taxon>Hypocreomycetidae</taxon>
        <taxon>Hypocreales</taxon>
        <taxon>Clavicipitaceae</taxon>
        <taxon>Claviceps</taxon>
    </lineage>
</organism>
<proteinExistence type="predicted"/>
<name>A0A9P7N6W8_9HYPO</name>
<comment type="caution">
    <text evidence="2">The sequence shown here is derived from an EMBL/GenBank/DDBJ whole genome shotgun (WGS) entry which is preliminary data.</text>
</comment>
<keyword evidence="3" id="KW-1185">Reference proteome</keyword>
<reference evidence="2" key="1">
    <citation type="journal article" date="2020" name="bioRxiv">
        <title>Whole genome comparisons of ergot fungi reveals the divergence and evolution of species within the genus Claviceps are the result of varying mechanisms driving genome evolution and host range expansion.</title>
        <authorList>
            <person name="Wyka S.A."/>
            <person name="Mondo S.J."/>
            <person name="Liu M."/>
            <person name="Dettman J."/>
            <person name="Nalam V."/>
            <person name="Broders K.D."/>
        </authorList>
    </citation>
    <scope>NUCLEOTIDE SEQUENCE</scope>
    <source>
        <strain evidence="2">CCC 602</strain>
    </source>
</reference>
<feature type="compositionally biased region" description="Acidic residues" evidence="1">
    <location>
        <begin position="58"/>
        <end position="75"/>
    </location>
</feature>
<dbReference type="EMBL" id="SRPW01001666">
    <property type="protein sequence ID" value="KAG5999599.1"/>
    <property type="molecule type" value="Genomic_DNA"/>
</dbReference>
<evidence type="ECO:0000313" key="2">
    <source>
        <dbReference type="EMBL" id="KAG5999599.1"/>
    </source>
</evidence>
<evidence type="ECO:0000313" key="3">
    <source>
        <dbReference type="Proteomes" id="UP000748025"/>
    </source>
</evidence>
<dbReference type="AlphaFoldDB" id="A0A9P7N6W8"/>
<gene>
    <name evidence="2" type="ORF">E4U43_001975</name>
</gene>